<evidence type="ECO:0000256" key="8">
    <source>
        <dbReference type="SAM" id="MobiDB-lite"/>
    </source>
</evidence>
<dbReference type="GO" id="GO:0002376">
    <property type="term" value="P:immune system process"/>
    <property type="evidence" value="ECO:0007669"/>
    <property type="project" value="UniProtKB-KW"/>
</dbReference>
<dbReference type="AlphaFoldDB" id="A0AAD5FV16"/>
<evidence type="ECO:0000313" key="12">
    <source>
        <dbReference type="Proteomes" id="UP001205998"/>
    </source>
</evidence>
<reference evidence="11" key="1">
    <citation type="submission" date="2018-07" db="EMBL/GenBank/DDBJ databases">
        <title>Comparative genomics of catfishes provides insights into carnivory and benthic adaptation.</title>
        <authorList>
            <person name="Zhang Y."/>
            <person name="Wang D."/>
            <person name="Peng Z."/>
            <person name="Zheng S."/>
            <person name="Shao F."/>
            <person name="Tao W."/>
        </authorList>
    </citation>
    <scope>NUCLEOTIDE SEQUENCE</scope>
    <source>
        <strain evidence="11">Chongqing</strain>
    </source>
</reference>
<dbReference type="EMBL" id="MU527460">
    <property type="protein sequence ID" value="KAI5630220.1"/>
    <property type="molecule type" value="Genomic_DNA"/>
</dbReference>
<evidence type="ECO:0000256" key="3">
    <source>
        <dbReference type="ARBA" id="ARBA00022729"/>
    </source>
</evidence>
<keyword evidence="9" id="KW-0812">Transmembrane</keyword>
<organism evidence="11 12">
    <name type="scientific">Silurus asotus</name>
    <name type="common">Amur catfish</name>
    <name type="synonym">Parasilurus asotus</name>
    <dbReference type="NCBI Taxonomy" id="30991"/>
    <lineage>
        <taxon>Eukaryota</taxon>
        <taxon>Metazoa</taxon>
        <taxon>Chordata</taxon>
        <taxon>Craniata</taxon>
        <taxon>Vertebrata</taxon>
        <taxon>Euteleostomi</taxon>
        <taxon>Actinopterygii</taxon>
        <taxon>Neopterygii</taxon>
        <taxon>Teleostei</taxon>
        <taxon>Ostariophysi</taxon>
        <taxon>Siluriformes</taxon>
        <taxon>Siluridae</taxon>
        <taxon>Silurus</taxon>
    </lineage>
</organism>
<protein>
    <recommendedName>
        <fullName evidence="10">Immunoglobulin domain-containing protein</fullName>
    </recommendedName>
</protein>
<evidence type="ECO:0000259" key="10">
    <source>
        <dbReference type="SMART" id="SM00409"/>
    </source>
</evidence>
<dbReference type="GO" id="GO:0009617">
    <property type="term" value="P:response to bacterium"/>
    <property type="evidence" value="ECO:0007669"/>
    <property type="project" value="TreeGrafter"/>
</dbReference>
<keyword evidence="9" id="KW-1133">Transmembrane helix</keyword>
<feature type="transmembrane region" description="Helical" evidence="9">
    <location>
        <begin position="244"/>
        <end position="267"/>
    </location>
</feature>
<feature type="compositionally biased region" description="Basic and acidic residues" evidence="8">
    <location>
        <begin position="20"/>
        <end position="29"/>
    </location>
</feature>
<dbReference type="PANTHER" id="PTHR19433">
    <property type="entry name" value="T-CELL RECEPTOR ALPHA CHAIN V REGION-RELATED"/>
    <property type="match status" value="1"/>
</dbReference>
<keyword evidence="12" id="KW-1185">Reference proteome</keyword>
<name>A0AAD5FV16_SILAS</name>
<evidence type="ECO:0000256" key="7">
    <source>
        <dbReference type="ARBA" id="ARBA00023180"/>
    </source>
</evidence>
<keyword evidence="7" id="KW-0325">Glycoprotein</keyword>
<evidence type="ECO:0000256" key="9">
    <source>
        <dbReference type="SAM" id="Phobius"/>
    </source>
</evidence>
<dbReference type="Gene3D" id="2.60.40.10">
    <property type="entry name" value="Immunoglobulins"/>
    <property type="match status" value="1"/>
</dbReference>
<feature type="transmembrane region" description="Helical" evidence="9">
    <location>
        <begin position="200"/>
        <end position="224"/>
    </location>
</feature>
<comment type="subcellular location">
    <subcellularLocation>
        <location evidence="1">Cell membrane</location>
    </subcellularLocation>
</comment>
<evidence type="ECO:0000256" key="2">
    <source>
        <dbReference type="ARBA" id="ARBA00022475"/>
    </source>
</evidence>
<dbReference type="SMART" id="SM00409">
    <property type="entry name" value="IG"/>
    <property type="match status" value="1"/>
</dbReference>
<feature type="non-terminal residue" evidence="11">
    <location>
        <position position="377"/>
    </location>
</feature>
<proteinExistence type="predicted"/>
<feature type="domain" description="Immunoglobulin" evidence="10">
    <location>
        <begin position="67"/>
        <end position="166"/>
    </location>
</feature>
<dbReference type="InterPro" id="IPR013783">
    <property type="entry name" value="Ig-like_fold"/>
</dbReference>
<sequence>MAAFLQRVLVKTGQLLGNWPKEEKERRNTPTETPGKGNVKESGGFFGTLNVGTMTDLLVCCGADVNFTEKLVDLGQNVTLQCEVAVKDALWFLMKPSEPPVYILRSFSSKILVPQYSNRTFSKIFSLQYNSNLFIHNISANELGVYYCVYCDSPPLISRGIRLYTQNHAAGCVENLHTSGLKNQTSKPDHHQSEENGLTLLPFLILSVIIICTLVITVTALASGLKNQTSKPDHQQSEENGLTLLPFLIVSVIINCTLVITVTACHLPRSLAIVKTKAHSHDNTTEAKGNSLADRKLTVQRKLSIVERTNWTINDKLTKAIQATDLLVCCGAAEGFTEKLVDLGQNVTLQCEVAVKDVYWFLMKPSEPPVFILRSFS</sequence>
<dbReference type="InterPro" id="IPR052051">
    <property type="entry name" value="TCR_complex_component"/>
</dbReference>
<evidence type="ECO:0000313" key="11">
    <source>
        <dbReference type="EMBL" id="KAI5630220.1"/>
    </source>
</evidence>
<keyword evidence="2" id="KW-1003">Cell membrane</keyword>
<dbReference type="SUPFAM" id="SSF48726">
    <property type="entry name" value="Immunoglobulin"/>
    <property type="match status" value="1"/>
</dbReference>
<dbReference type="InterPro" id="IPR003599">
    <property type="entry name" value="Ig_sub"/>
</dbReference>
<evidence type="ECO:0000256" key="4">
    <source>
        <dbReference type="ARBA" id="ARBA00022859"/>
    </source>
</evidence>
<keyword evidence="4" id="KW-0391">Immunity</keyword>
<keyword evidence="6" id="KW-1015">Disulfide bond</keyword>
<keyword evidence="5 9" id="KW-0472">Membrane</keyword>
<evidence type="ECO:0000256" key="5">
    <source>
        <dbReference type="ARBA" id="ARBA00023136"/>
    </source>
</evidence>
<dbReference type="InterPro" id="IPR036179">
    <property type="entry name" value="Ig-like_dom_sf"/>
</dbReference>
<accession>A0AAD5FV16</accession>
<evidence type="ECO:0000256" key="6">
    <source>
        <dbReference type="ARBA" id="ARBA00023157"/>
    </source>
</evidence>
<keyword evidence="3" id="KW-0732">Signal</keyword>
<evidence type="ECO:0000256" key="1">
    <source>
        <dbReference type="ARBA" id="ARBA00004236"/>
    </source>
</evidence>
<gene>
    <name evidence="11" type="ORF">C0J50_10337</name>
</gene>
<feature type="region of interest" description="Disordered" evidence="8">
    <location>
        <begin position="19"/>
        <end position="39"/>
    </location>
</feature>
<dbReference type="GO" id="GO:0005886">
    <property type="term" value="C:plasma membrane"/>
    <property type="evidence" value="ECO:0007669"/>
    <property type="project" value="UniProtKB-SubCell"/>
</dbReference>
<dbReference type="Proteomes" id="UP001205998">
    <property type="component" value="Unassembled WGS sequence"/>
</dbReference>
<comment type="caution">
    <text evidence="11">The sequence shown here is derived from an EMBL/GenBank/DDBJ whole genome shotgun (WGS) entry which is preliminary data.</text>
</comment>
<dbReference type="PANTHER" id="PTHR19433:SF111">
    <property type="entry name" value="T CELL RECEPTOR ALPHA VARIABLE 4"/>
    <property type="match status" value="1"/>
</dbReference>